<dbReference type="Proteomes" id="UP000050794">
    <property type="component" value="Unassembled WGS sequence"/>
</dbReference>
<evidence type="ECO:0000313" key="3">
    <source>
        <dbReference type="WBParaSite" id="TCNE_0001520001-mRNA-1"/>
    </source>
</evidence>
<gene>
    <name evidence="1" type="ORF">TCNE_LOCUS15199</name>
</gene>
<dbReference type="AlphaFoldDB" id="A0A183V379"/>
<reference evidence="3" key="1">
    <citation type="submission" date="2016-06" db="UniProtKB">
        <authorList>
            <consortium name="WormBaseParasite"/>
        </authorList>
    </citation>
    <scope>IDENTIFICATION</scope>
</reference>
<evidence type="ECO:0000313" key="2">
    <source>
        <dbReference type="Proteomes" id="UP000050794"/>
    </source>
</evidence>
<reference evidence="1 2" key="2">
    <citation type="submission" date="2018-11" db="EMBL/GenBank/DDBJ databases">
        <authorList>
            <consortium name="Pathogen Informatics"/>
        </authorList>
    </citation>
    <scope>NUCLEOTIDE SEQUENCE [LARGE SCALE GENOMIC DNA]</scope>
</reference>
<dbReference type="EMBL" id="UYWY01022697">
    <property type="protein sequence ID" value="VDM46520.1"/>
    <property type="molecule type" value="Genomic_DNA"/>
</dbReference>
<evidence type="ECO:0000313" key="1">
    <source>
        <dbReference type="EMBL" id="VDM46520.1"/>
    </source>
</evidence>
<proteinExistence type="predicted"/>
<keyword evidence="2" id="KW-1185">Reference proteome</keyword>
<protein>
    <submittedName>
        <fullName evidence="1 3">Uncharacterized protein</fullName>
    </submittedName>
</protein>
<name>A0A183V379_TOXCA</name>
<organism evidence="2 3">
    <name type="scientific">Toxocara canis</name>
    <name type="common">Canine roundworm</name>
    <dbReference type="NCBI Taxonomy" id="6265"/>
    <lineage>
        <taxon>Eukaryota</taxon>
        <taxon>Metazoa</taxon>
        <taxon>Ecdysozoa</taxon>
        <taxon>Nematoda</taxon>
        <taxon>Chromadorea</taxon>
        <taxon>Rhabditida</taxon>
        <taxon>Spirurina</taxon>
        <taxon>Ascaridomorpha</taxon>
        <taxon>Ascaridoidea</taxon>
        <taxon>Toxocaridae</taxon>
        <taxon>Toxocara</taxon>
    </lineage>
</organism>
<dbReference type="WBParaSite" id="TCNE_0001520001-mRNA-1">
    <property type="protein sequence ID" value="TCNE_0001520001-mRNA-1"/>
    <property type="gene ID" value="TCNE_0001520001"/>
</dbReference>
<sequence>MGDTSTGHIIIYERLLVRTAAHGPEKAALHYEGIQRQQASSISKALVFRLLSKNLLHYVFHSYCVASGYLPELGVLSASPDVLSVERWRRVTTKSSKQRLPDSC</sequence>
<accession>A0A183V379</accession>